<feature type="compositionally biased region" description="Basic and acidic residues" evidence="1">
    <location>
        <begin position="175"/>
        <end position="192"/>
    </location>
</feature>
<protein>
    <submittedName>
        <fullName evidence="2">Uncharacterized protein</fullName>
    </submittedName>
</protein>
<dbReference type="Proteomes" id="UP000036987">
    <property type="component" value="Unassembled WGS sequence"/>
</dbReference>
<name>A0A0K9P3T8_ZOSMR</name>
<dbReference type="PANTHER" id="PTHR31286">
    <property type="entry name" value="GLYCINE-RICH CELL WALL STRUCTURAL PROTEIN 1.8-LIKE"/>
    <property type="match status" value="1"/>
</dbReference>
<comment type="caution">
    <text evidence="2">The sequence shown here is derived from an EMBL/GenBank/DDBJ whole genome shotgun (WGS) entry which is preliminary data.</text>
</comment>
<dbReference type="EMBL" id="LFYR01001213">
    <property type="protein sequence ID" value="KMZ63701.1"/>
    <property type="molecule type" value="Genomic_DNA"/>
</dbReference>
<dbReference type="PANTHER" id="PTHR31286:SF180">
    <property type="entry name" value="OS10G0362600 PROTEIN"/>
    <property type="match status" value="1"/>
</dbReference>
<feature type="region of interest" description="Disordered" evidence="1">
    <location>
        <begin position="317"/>
        <end position="338"/>
    </location>
</feature>
<evidence type="ECO:0000256" key="1">
    <source>
        <dbReference type="SAM" id="MobiDB-lite"/>
    </source>
</evidence>
<dbReference type="InterPro" id="IPR040256">
    <property type="entry name" value="At4g02000-like"/>
</dbReference>
<accession>A0A0K9P3T8</accession>
<evidence type="ECO:0000313" key="2">
    <source>
        <dbReference type="EMBL" id="KMZ63701.1"/>
    </source>
</evidence>
<feature type="compositionally biased region" description="Basic and acidic residues" evidence="1">
    <location>
        <begin position="154"/>
        <end position="168"/>
    </location>
</feature>
<feature type="compositionally biased region" description="Polar residues" evidence="1">
    <location>
        <begin position="356"/>
        <end position="368"/>
    </location>
</feature>
<feature type="compositionally biased region" description="Polar residues" evidence="1">
    <location>
        <begin position="142"/>
        <end position="152"/>
    </location>
</feature>
<reference evidence="3" key="1">
    <citation type="journal article" date="2016" name="Nature">
        <title>The genome of the seagrass Zostera marina reveals angiosperm adaptation to the sea.</title>
        <authorList>
            <person name="Olsen J.L."/>
            <person name="Rouze P."/>
            <person name="Verhelst B."/>
            <person name="Lin Y.-C."/>
            <person name="Bayer T."/>
            <person name="Collen J."/>
            <person name="Dattolo E."/>
            <person name="De Paoli E."/>
            <person name="Dittami S."/>
            <person name="Maumus F."/>
            <person name="Michel G."/>
            <person name="Kersting A."/>
            <person name="Lauritano C."/>
            <person name="Lohaus R."/>
            <person name="Toepel M."/>
            <person name="Tonon T."/>
            <person name="Vanneste K."/>
            <person name="Amirebrahimi M."/>
            <person name="Brakel J."/>
            <person name="Bostroem C."/>
            <person name="Chovatia M."/>
            <person name="Grimwood J."/>
            <person name="Jenkins J.W."/>
            <person name="Jueterbock A."/>
            <person name="Mraz A."/>
            <person name="Stam W.T."/>
            <person name="Tice H."/>
            <person name="Bornberg-Bauer E."/>
            <person name="Green P.J."/>
            <person name="Pearson G.A."/>
            <person name="Procaccini G."/>
            <person name="Duarte C.M."/>
            <person name="Schmutz J."/>
            <person name="Reusch T.B.H."/>
            <person name="Van de Peer Y."/>
        </authorList>
    </citation>
    <scope>NUCLEOTIDE SEQUENCE [LARGE SCALE GENOMIC DNA]</scope>
    <source>
        <strain evidence="3">cv. Finnish</strain>
    </source>
</reference>
<feature type="region of interest" description="Disordered" evidence="1">
    <location>
        <begin position="351"/>
        <end position="392"/>
    </location>
</feature>
<proteinExistence type="predicted"/>
<dbReference type="OrthoDB" id="786567at2759"/>
<dbReference type="STRING" id="29655.A0A0K9P3T8"/>
<sequence>MDGVYTIVRKWTEGKAMENAKVKTLPIWIGLPEFPAHMCCQEVFSTIGSVLGSPVKIDAHTAKGANPNSAKLLVIMEATGIFSTEVPIYIQGDDGVESEKTCRVNYLKMPPICKRCNSFGHQAERCIIEEEAPDEAEGDQEGPTSKNSTIDGENNEKSDDANRSEIPAKNDSAGEDSRRGKDVARKSNREEPTNADVAKRTNQRTPNLHELDTRVLIKELQSRILAELIESGHVDAQAGEEDPDTEMGEENENLFQSICGKVNNGRIGSGSGGPNELKETQLVEYDVETEVSRNRIYQSNKGREEDDVPGEVRAMSCQRRKKKKFHATKDSLQMEDSPHCTAEQRLVEERRGIKNSRGTQQETVQVTSGKKRTRGTEDMGREDVDDSDAEVGEMDNTSTDLIVILVEGDLAKYGRKKQGEGDEHNGVNYLLSKGLLNKFHLSGLTSLNQFSQ</sequence>
<evidence type="ECO:0000313" key="3">
    <source>
        <dbReference type="Proteomes" id="UP000036987"/>
    </source>
</evidence>
<dbReference type="AlphaFoldDB" id="A0A0K9P3T8"/>
<organism evidence="2 3">
    <name type="scientific">Zostera marina</name>
    <name type="common">Eelgrass</name>
    <dbReference type="NCBI Taxonomy" id="29655"/>
    <lineage>
        <taxon>Eukaryota</taxon>
        <taxon>Viridiplantae</taxon>
        <taxon>Streptophyta</taxon>
        <taxon>Embryophyta</taxon>
        <taxon>Tracheophyta</taxon>
        <taxon>Spermatophyta</taxon>
        <taxon>Magnoliopsida</taxon>
        <taxon>Liliopsida</taxon>
        <taxon>Zosteraceae</taxon>
        <taxon>Zostera</taxon>
    </lineage>
</organism>
<feature type="region of interest" description="Disordered" evidence="1">
    <location>
        <begin position="130"/>
        <end position="207"/>
    </location>
</feature>
<gene>
    <name evidence="2" type="ORF">ZOSMA_3G01850</name>
</gene>
<feature type="compositionally biased region" description="Acidic residues" evidence="1">
    <location>
        <begin position="383"/>
        <end position="392"/>
    </location>
</feature>
<keyword evidence="3" id="KW-1185">Reference proteome</keyword>
<feature type="compositionally biased region" description="Acidic residues" evidence="1">
    <location>
        <begin position="130"/>
        <end position="140"/>
    </location>
</feature>